<evidence type="ECO:0000313" key="1">
    <source>
        <dbReference type="EMBL" id="EQD62648.1"/>
    </source>
</evidence>
<organism evidence="1">
    <name type="scientific">mine drainage metagenome</name>
    <dbReference type="NCBI Taxonomy" id="410659"/>
    <lineage>
        <taxon>unclassified sequences</taxon>
        <taxon>metagenomes</taxon>
        <taxon>ecological metagenomes</taxon>
    </lineage>
</organism>
<proteinExistence type="predicted"/>
<reference evidence="1" key="2">
    <citation type="journal article" date="2014" name="ISME J.">
        <title>Microbial stratification in low pH oxic and suboxic macroscopic growths along an acid mine drainage.</title>
        <authorList>
            <person name="Mendez-Garcia C."/>
            <person name="Mesa V."/>
            <person name="Sprenger R.R."/>
            <person name="Richter M."/>
            <person name="Diez M.S."/>
            <person name="Solano J."/>
            <person name="Bargiela R."/>
            <person name="Golyshina O.V."/>
            <person name="Manteca A."/>
            <person name="Ramos J.L."/>
            <person name="Gallego J.R."/>
            <person name="Llorente I."/>
            <person name="Martins Dos Santos V.A."/>
            <person name="Jensen O.N."/>
            <person name="Pelaez A.I."/>
            <person name="Sanchez J."/>
            <person name="Ferrer M."/>
        </authorList>
    </citation>
    <scope>NUCLEOTIDE SEQUENCE</scope>
</reference>
<accession>T1B276</accession>
<dbReference type="InterPro" id="IPR018642">
    <property type="entry name" value="DUF2066"/>
</dbReference>
<dbReference type="EMBL" id="AUZY01004554">
    <property type="protein sequence ID" value="EQD62648.1"/>
    <property type="molecule type" value="Genomic_DNA"/>
</dbReference>
<feature type="non-terminal residue" evidence="1">
    <location>
        <position position="1"/>
    </location>
</feature>
<reference evidence="1" key="1">
    <citation type="submission" date="2013-08" db="EMBL/GenBank/DDBJ databases">
        <authorList>
            <person name="Mendez C."/>
            <person name="Richter M."/>
            <person name="Ferrer M."/>
            <person name="Sanchez J."/>
        </authorList>
    </citation>
    <scope>NUCLEOTIDE SEQUENCE</scope>
</reference>
<protein>
    <submittedName>
        <fullName evidence="1">Uncharacterized protein</fullName>
    </submittedName>
</protein>
<comment type="caution">
    <text evidence="1">The sequence shown here is derived from an EMBL/GenBank/DDBJ whole genome shotgun (WGS) entry which is preliminary data.</text>
</comment>
<sequence>VLLLVCVACGGVARASDALYHATVPVADTTSVARNQAIVQAAAAVLARLSGNPRVMALPGVAAALGDAPALVNDYRYTRGPAGALMLEVGFDPQALLGLARQLALPIWPAPRPPVLAEISINGQALDAATATPLLAAGAARGVEFVLPRRVRRRPRRCWPRLRRPSMRWRASTGPVSR</sequence>
<name>T1B276_9ZZZZ</name>
<gene>
    <name evidence="1" type="ORF">B1B_07157</name>
</gene>
<dbReference type="AlphaFoldDB" id="T1B276"/>
<dbReference type="Pfam" id="PF09839">
    <property type="entry name" value="DUF2066"/>
    <property type="match status" value="1"/>
</dbReference>